<dbReference type="EMBL" id="SDMP01000014">
    <property type="protein sequence ID" value="RYR15811.1"/>
    <property type="molecule type" value="Genomic_DNA"/>
</dbReference>
<feature type="chain" id="PRO_5019379538" description="Retrotransposon gag domain-containing protein" evidence="1">
    <location>
        <begin position="25"/>
        <end position="236"/>
    </location>
</feature>
<keyword evidence="3" id="KW-1185">Reference proteome</keyword>
<keyword evidence="1" id="KW-0732">Signal</keyword>
<gene>
    <name evidence="2" type="ORF">Ahy_B04g072755</name>
</gene>
<organism evidence="2 3">
    <name type="scientific">Arachis hypogaea</name>
    <name type="common">Peanut</name>
    <dbReference type="NCBI Taxonomy" id="3818"/>
    <lineage>
        <taxon>Eukaryota</taxon>
        <taxon>Viridiplantae</taxon>
        <taxon>Streptophyta</taxon>
        <taxon>Embryophyta</taxon>
        <taxon>Tracheophyta</taxon>
        <taxon>Spermatophyta</taxon>
        <taxon>Magnoliopsida</taxon>
        <taxon>eudicotyledons</taxon>
        <taxon>Gunneridae</taxon>
        <taxon>Pentapetalae</taxon>
        <taxon>rosids</taxon>
        <taxon>fabids</taxon>
        <taxon>Fabales</taxon>
        <taxon>Fabaceae</taxon>
        <taxon>Papilionoideae</taxon>
        <taxon>50 kb inversion clade</taxon>
        <taxon>dalbergioids sensu lato</taxon>
        <taxon>Dalbergieae</taxon>
        <taxon>Pterocarpus clade</taxon>
        <taxon>Arachis</taxon>
    </lineage>
</organism>
<evidence type="ECO:0000313" key="3">
    <source>
        <dbReference type="Proteomes" id="UP000289738"/>
    </source>
</evidence>
<evidence type="ECO:0000313" key="2">
    <source>
        <dbReference type="EMBL" id="RYR15811.1"/>
    </source>
</evidence>
<reference evidence="2 3" key="1">
    <citation type="submission" date="2019-01" db="EMBL/GenBank/DDBJ databases">
        <title>Sequencing of cultivated peanut Arachis hypogaea provides insights into genome evolution and oil improvement.</title>
        <authorList>
            <person name="Chen X."/>
        </authorList>
    </citation>
    <scope>NUCLEOTIDE SEQUENCE [LARGE SCALE GENOMIC DNA]</scope>
    <source>
        <strain evidence="3">cv. Fuhuasheng</strain>
        <tissue evidence="2">Leaves</tissue>
    </source>
</reference>
<dbReference type="PANTHER" id="PTHR47481">
    <property type="match status" value="1"/>
</dbReference>
<accession>A0A444ZNM9</accession>
<dbReference type="PANTHER" id="PTHR47481:SF30">
    <property type="entry name" value="CCHC-TYPE DOMAIN-CONTAINING PROTEIN"/>
    <property type="match status" value="1"/>
</dbReference>
<evidence type="ECO:0008006" key="4">
    <source>
        <dbReference type="Google" id="ProtNLM"/>
    </source>
</evidence>
<dbReference type="AlphaFoldDB" id="A0A444ZNM9"/>
<dbReference type="Proteomes" id="UP000289738">
    <property type="component" value="Chromosome B04"/>
</dbReference>
<evidence type="ECO:0000256" key="1">
    <source>
        <dbReference type="SAM" id="SignalP"/>
    </source>
</evidence>
<dbReference type="Pfam" id="PF14223">
    <property type="entry name" value="Retrotran_gag_2"/>
    <property type="match status" value="1"/>
</dbReference>
<sequence>MVKMAILCLLVSLASLFIPWTTSCRNAWPLLCYVRIIANAAELICKIIFKSTKAPEFESDADKLAGKTSIKHQEWLLQDYNLCSWLLSSLDDEFKNQMVKCASAYQIWDQIQQYFISSNKTKLRQFKNQLKNVKKLNLSAKDYLIKVKKLVDSLSPIGHSLSSEDHIEAICLKIITTVRAKPEMYTVGEVEALLTSHEDLLEKFKQTTLGLAQSNYAQSASFNSFSSTRGFDTMLE</sequence>
<protein>
    <recommendedName>
        <fullName evidence="4">Retrotransposon gag domain-containing protein</fullName>
    </recommendedName>
</protein>
<dbReference type="PROSITE" id="PS51257">
    <property type="entry name" value="PROKAR_LIPOPROTEIN"/>
    <property type="match status" value="1"/>
</dbReference>
<name>A0A444ZNM9_ARAHY</name>
<proteinExistence type="predicted"/>
<feature type="signal peptide" evidence="1">
    <location>
        <begin position="1"/>
        <end position="24"/>
    </location>
</feature>
<comment type="caution">
    <text evidence="2">The sequence shown here is derived from an EMBL/GenBank/DDBJ whole genome shotgun (WGS) entry which is preliminary data.</text>
</comment>
<dbReference type="STRING" id="3818.A0A444ZNM9"/>